<dbReference type="OrthoDB" id="6163107at2759"/>
<feature type="region of interest" description="Disordered" evidence="1">
    <location>
        <begin position="1143"/>
        <end position="1187"/>
    </location>
</feature>
<proteinExistence type="predicted"/>
<name>A0A8B6EPH3_MYTGA</name>
<organism evidence="2 3">
    <name type="scientific">Mytilus galloprovincialis</name>
    <name type="common">Mediterranean mussel</name>
    <dbReference type="NCBI Taxonomy" id="29158"/>
    <lineage>
        <taxon>Eukaryota</taxon>
        <taxon>Metazoa</taxon>
        <taxon>Spiralia</taxon>
        <taxon>Lophotrochozoa</taxon>
        <taxon>Mollusca</taxon>
        <taxon>Bivalvia</taxon>
        <taxon>Autobranchia</taxon>
        <taxon>Pteriomorphia</taxon>
        <taxon>Mytilida</taxon>
        <taxon>Mytiloidea</taxon>
        <taxon>Mytilidae</taxon>
        <taxon>Mytilinae</taxon>
        <taxon>Mytilus</taxon>
    </lineage>
</organism>
<feature type="region of interest" description="Disordered" evidence="1">
    <location>
        <begin position="1244"/>
        <end position="1265"/>
    </location>
</feature>
<feature type="region of interest" description="Disordered" evidence="1">
    <location>
        <begin position="1050"/>
        <end position="1114"/>
    </location>
</feature>
<dbReference type="Proteomes" id="UP000596742">
    <property type="component" value="Unassembled WGS sequence"/>
</dbReference>
<keyword evidence="3" id="KW-1185">Reference proteome</keyword>
<feature type="compositionally biased region" description="Basic and acidic residues" evidence="1">
    <location>
        <begin position="1244"/>
        <end position="1261"/>
    </location>
</feature>
<feature type="compositionally biased region" description="Basic and acidic residues" evidence="1">
    <location>
        <begin position="656"/>
        <end position="666"/>
    </location>
</feature>
<reference evidence="2" key="1">
    <citation type="submission" date="2018-11" db="EMBL/GenBank/DDBJ databases">
        <authorList>
            <person name="Alioto T."/>
            <person name="Alioto T."/>
        </authorList>
    </citation>
    <scope>NUCLEOTIDE SEQUENCE</scope>
</reference>
<accession>A0A8B6EPH3</accession>
<feature type="compositionally biased region" description="Polar residues" evidence="1">
    <location>
        <begin position="1094"/>
        <end position="1105"/>
    </location>
</feature>
<comment type="caution">
    <text evidence="2">The sequence shown here is derived from an EMBL/GenBank/DDBJ whole genome shotgun (WGS) entry which is preliminary data.</text>
</comment>
<feature type="compositionally biased region" description="Polar residues" evidence="1">
    <location>
        <begin position="1148"/>
        <end position="1159"/>
    </location>
</feature>
<protein>
    <submittedName>
        <fullName evidence="2">Uncharacterized protein</fullName>
    </submittedName>
</protein>
<feature type="region of interest" description="Disordered" evidence="1">
    <location>
        <begin position="654"/>
        <end position="673"/>
    </location>
</feature>
<sequence>MEKEHQTEQVDLVDEHQEKQINIEEEYQAEQVEIEEKYQTEQLKIEKEYQEEQIDIKEEYQANQVDNKEEYQTEQVDIEEEYQAKLEDNAEKPEKYNAYDSFKTEIHEGTELQELEQPEEVLEYKVREETLNTLDEQDNSDQVISIIEQEVVYVQEKNEMIDLYDKNVEDNLQEQDIEKQEIHTVVQEEPFKLELITDLDTEIVETVEPCHPREIHVVAQDIPILLEKTEDLAGQSDVSKTDVISDQKEIYAVTHQTAYDTTESIVPTYEQGTVTEVKDEKPLVTKEQTYEVSEIIEDYYPGQGIEQIHEMKPAEKIQVKTDELYTLTQEETVFTEVAEDISPQHEERVVRPQNEQTIMEDTIQDIELHTTENEEMLFTEKAEDLFTEVETVVNTEQTSSDLKEIYTTSEEETVFTEQAEDLSQEVQQPGTLLKEEQIIPEEKPTEMHKITDIDLQIVPIIVSEPDEDKLSPEEREISAPYEETIVVSPVSITRMDKKDSDEMIFQLDDDIERQKTHEETIQLPTRKTKDIEKELSSSSTMSDEDLVEKPNRISFSDDHDSGQVIQEEVQFTLDDIEGEKSSNIEQVQKQASEEKVDKTTNEMVFSTLSSNADLQEEIVDIDEYTPEAKRIDQNLQREADEEMFGIPYDFVARRKSSGEPEERQEQAEDTSAHVIDVIEPSEKVEDLETEIPSDYYEQAAGGEEENNAYSDAVLFELMQQAGGVDQLRDLMSDDTIKMELDWEPPSKKSTDEDELNFHTAEKKVAYDEKHDVSERKDQYKSDDMETCDIKTKEFHKTFSAEIRKDTLVESKTTTKSVAIGDKLYEEEEHQQKTVTDDHAVTNLKSEMSEHEFHAVKPKDSDIDIKETEKKEVLDQTFAISVKKDTDLLKSEKKHDGEIKEITTDETEKSVRKDTKTVIEEKTNEELEYKVDKETEEIKMIRDDSFTDIVEHKIEEEITDKIRKIEKVNSQDSEETFIDRKEVKQEMDISNTLTDGIQSDKHVRFLSETAEIGPYDDEEDTTETADICEFEDSDMSESYIDRMEKFLYLPDDTDPTKVYNTKTKQEDFTGEFTGDSTDRHDDAQSPGYCDEEGDQQSYGPTDTTPQVDEEGVEIKDFDFSRKLSAAEVDELEHELRMEQTELEKIIKSETATEGTDTPQSVDDRPLSPSSYTLETDTDMEGSRSFEPDELMDENFDVSQQIFIEHKIQSEKSKLERPPSPSDFTLITSLDQDALTKLLGLEAKDGKLEFPEHDPPVHDKESEFSTTSNELNIQEPFEFDTSENVASQSEATTYIPPIHQQMESLQRSEGRNVFSSYENVYDGVPLDPKINRMSADASELDIGDRFDTKQNEQLQASDRSSSYEKIYEQESREIIGESKTSQLQTSISSRHACPIYITVEEGLDKLSGEETNIHKDFKERSLSCESQLEIGYQEDLRYRHSSSPDMSAFTPSTYLSEFSKAALEEDKSSVSSSHSEVADDLQDQGEAFVREKDSSEIPIQIKARLHSIDDGTAEYDITEHPEFLQGIPEHLAQKSGPDFTELKDKPEKDDDQSEGAEGGEVQKARMVMTKQIHTTTVLKDGQEQTTVHEETNVQEDDTPNVLRESMQGIIDQFMEQPPNKEKPTSHETEI</sequence>
<evidence type="ECO:0000313" key="2">
    <source>
        <dbReference type="EMBL" id="VDI37337.1"/>
    </source>
</evidence>
<dbReference type="EMBL" id="UYJE01005436">
    <property type="protein sequence ID" value="VDI37337.1"/>
    <property type="molecule type" value="Genomic_DNA"/>
</dbReference>
<gene>
    <name evidence="2" type="ORF">MGAL_10B092265A</name>
</gene>
<feature type="region of interest" description="Disordered" evidence="1">
    <location>
        <begin position="1531"/>
        <end position="1603"/>
    </location>
</feature>
<feature type="compositionally biased region" description="Basic and acidic residues" evidence="1">
    <location>
        <begin position="1578"/>
        <end position="1589"/>
    </location>
</feature>
<evidence type="ECO:0000256" key="1">
    <source>
        <dbReference type="SAM" id="MobiDB-lite"/>
    </source>
</evidence>
<evidence type="ECO:0000313" key="3">
    <source>
        <dbReference type="Proteomes" id="UP000596742"/>
    </source>
</evidence>